<name>A0A0D2BC18_9EURO</name>
<gene>
    <name evidence="2" type="ORF">PV08_06553</name>
</gene>
<evidence type="ECO:0000313" key="2">
    <source>
        <dbReference type="EMBL" id="KIW16498.1"/>
    </source>
</evidence>
<dbReference type="EMBL" id="KN847495">
    <property type="protein sequence ID" value="KIW16498.1"/>
    <property type="molecule type" value="Genomic_DNA"/>
</dbReference>
<feature type="region of interest" description="Disordered" evidence="1">
    <location>
        <begin position="221"/>
        <end position="240"/>
    </location>
</feature>
<proteinExistence type="predicted"/>
<evidence type="ECO:0000313" key="3">
    <source>
        <dbReference type="Proteomes" id="UP000053328"/>
    </source>
</evidence>
<dbReference type="RefSeq" id="XP_016236714.1">
    <property type="nucleotide sequence ID" value="XM_016380887.1"/>
</dbReference>
<feature type="compositionally biased region" description="Low complexity" evidence="1">
    <location>
        <begin position="57"/>
        <end position="67"/>
    </location>
</feature>
<dbReference type="Proteomes" id="UP000053328">
    <property type="component" value="Unassembled WGS sequence"/>
</dbReference>
<feature type="compositionally biased region" description="Basic and acidic residues" evidence="1">
    <location>
        <begin position="36"/>
        <end position="50"/>
    </location>
</feature>
<dbReference type="OrthoDB" id="4118857at2759"/>
<dbReference type="HOGENOM" id="CLU_019024_0_0_1"/>
<organism evidence="2 3">
    <name type="scientific">Exophiala spinifera</name>
    <dbReference type="NCBI Taxonomy" id="91928"/>
    <lineage>
        <taxon>Eukaryota</taxon>
        <taxon>Fungi</taxon>
        <taxon>Dikarya</taxon>
        <taxon>Ascomycota</taxon>
        <taxon>Pezizomycotina</taxon>
        <taxon>Eurotiomycetes</taxon>
        <taxon>Chaetothyriomycetidae</taxon>
        <taxon>Chaetothyriales</taxon>
        <taxon>Herpotrichiellaceae</taxon>
        <taxon>Exophiala</taxon>
    </lineage>
</organism>
<accession>A0A0D2BC18</accession>
<protein>
    <submittedName>
        <fullName evidence="2">Uncharacterized protein</fullName>
    </submittedName>
</protein>
<keyword evidence="3" id="KW-1185">Reference proteome</keyword>
<dbReference type="VEuPathDB" id="FungiDB:PV08_06553"/>
<dbReference type="AlphaFoldDB" id="A0A0D2BC18"/>
<dbReference type="GeneID" id="27333636"/>
<feature type="region of interest" description="Disordered" evidence="1">
    <location>
        <begin position="1"/>
        <end position="89"/>
    </location>
</feature>
<sequence>MATRPGVPQLKAPFPLKLNESPRVSEEHSSTTLCSRELRRSGTSSDDLRGLAKQHASSPTTPLLPSPITHMPKDGEDSYFGASETRDSSQTLNDAVLDKLQILSYYCNEEDSRSSTTMASLCSNSGPDEKADENDKSTTSDSFPVTPIDQIPPAFVCSDESGWLANTTSHDERRRRFKARLYQIVQHPYSQYDPEYADDQVMVATVLVGSGKPKIVQIQRPLSRRQGSTPTAEIPQNPSTPVQATMEVSAFSPYDTPSEVAEIPQSENSLAAAADEMPRHSPSNQLSPAAVPASLCHLTRKPIPQRSSSGVRGVDEPQVSPVLADPFTVSKRWSTCSDSSSTFSVRAGLARDRSGGVGLVSLPSLSPTDEVAARSTCRKMNRVLKAVTLAISNYPDGMLQLGSPSVLAVRSPNVADQIYIGTLGKIFPTAPAILLSSLAAWILIDVYFTHFEVVASETSGHGYGCPGGAVHLHSHSHSHLPGNLDRIPTKARAMLGLDYNRSNSEVQSASSSSSCLTVPAESMRNMARAVHDGMCIVSQRLIESLRGCWDEDIWRSLKVLVEVIESGHR</sequence>
<feature type="compositionally biased region" description="Polar residues" evidence="1">
    <location>
        <begin position="117"/>
        <end position="126"/>
    </location>
</feature>
<feature type="compositionally biased region" description="Polar residues" evidence="1">
    <location>
        <begin position="225"/>
        <end position="240"/>
    </location>
</feature>
<feature type="region of interest" description="Disordered" evidence="1">
    <location>
        <begin position="117"/>
        <end position="148"/>
    </location>
</feature>
<reference evidence="2 3" key="1">
    <citation type="submission" date="2015-01" db="EMBL/GenBank/DDBJ databases">
        <title>The Genome Sequence of Exophiala spinifera CBS89968.</title>
        <authorList>
            <consortium name="The Broad Institute Genomics Platform"/>
            <person name="Cuomo C."/>
            <person name="de Hoog S."/>
            <person name="Gorbushina A."/>
            <person name="Stielow B."/>
            <person name="Teixiera M."/>
            <person name="Abouelleil A."/>
            <person name="Chapman S.B."/>
            <person name="Priest M."/>
            <person name="Young S.K."/>
            <person name="Wortman J."/>
            <person name="Nusbaum C."/>
            <person name="Birren B."/>
        </authorList>
    </citation>
    <scope>NUCLEOTIDE SEQUENCE [LARGE SCALE GENOMIC DNA]</scope>
    <source>
        <strain evidence="2 3">CBS 89968</strain>
    </source>
</reference>
<feature type="compositionally biased region" description="Basic and acidic residues" evidence="1">
    <location>
        <begin position="127"/>
        <end position="138"/>
    </location>
</feature>
<evidence type="ECO:0000256" key="1">
    <source>
        <dbReference type="SAM" id="MobiDB-lite"/>
    </source>
</evidence>